<evidence type="ECO:0000313" key="2">
    <source>
        <dbReference type="Proteomes" id="UP000005239"/>
    </source>
</evidence>
<accession>A0A8R1UGS7</accession>
<reference evidence="2" key="1">
    <citation type="journal article" date="2008" name="Nat. Genet.">
        <title>The Pristionchus pacificus genome provides a unique perspective on nematode lifestyle and parasitism.</title>
        <authorList>
            <person name="Dieterich C."/>
            <person name="Clifton S.W."/>
            <person name="Schuster L.N."/>
            <person name="Chinwalla A."/>
            <person name="Delehaunty K."/>
            <person name="Dinkelacker I."/>
            <person name="Fulton L."/>
            <person name="Fulton R."/>
            <person name="Godfrey J."/>
            <person name="Minx P."/>
            <person name="Mitreva M."/>
            <person name="Roeseler W."/>
            <person name="Tian H."/>
            <person name="Witte H."/>
            <person name="Yang S.P."/>
            <person name="Wilson R.K."/>
            <person name="Sommer R.J."/>
        </authorList>
    </citation>
    <scope>NUCLEOTIDE SEQUENCE [LARGE SCALE GENOMIC DNA]</scope>
    <source>
        <strain evidence="2">PS312</strain>
    </source>
</reference>
<dbReference type="AlphaFoldDB" id="A0A2A6B2K7"/>
<reference evidence="1" key="2">
    <citation type="submission" date="2022-06" db="UniProtKB">
        <authorList>
            <consortium name="EnsemblMetazoa"/>
        </authorList>
    </citation>
    <scope>IDENTIFICATION</scope>
    <source>
        <strain evidence="1">PS312</strain>
    </source>
</reference>
<keyword evidence="2" id="KW-1185">Reference proteome</keyword>
<dbReference type="EnsemblMetazoa" id="PPA23513.1">
    <property type="protein sequence ID" value="PPA23513.1"/>
    <property type="gene ID" value="WBGene00113067"/>
</dbReference>
<name>A0A2A6B2K7_PRIPA</name>
<evidence type="ECO:0000313" key="1">
    <source>
        <dbReference type="EnsemblMetazoa" id="PPA23513.1"/>
    </source>
</evidence>
<proteinExistence type="predicted"/>
<dbReference type="Proteomes" id="UP000005239">
    <property type="component" value="Unassembled WGS sequence"/>
</dbReference>
<gene>
    <name evidence="1" type="primary">WBGene00113067</name>
</gene>
<organism evidence="1 2">
    <name type="scientific">Pristionchus pacificus</name>
    <name type="common">Parasitic nematode worm</name>
    <dbReference type="NCBI Taxonomy" id="54126"/>
    <lineage>
        <taxon>Eukaryota</taxon>
        <taxon>Metazoa</taxon>
        <taxon>Ecdysozoa</taxon>
        <taxon>Nematoda</taxon>
        <taxon>Chromadorea</taxon>
        <taxon>Rhabditida</taxon>
        <taxon>Rhabditina</taxon>
        <taxon>Diplogasteromorpha</taxon>
        <taxon>Diplogasteroidea</taxon>
        <taxon>Neodiplogasteridae</taxon>
        <taxon>Pristionchus</taxon>
    </lineage>
</organism>
<sequence length="267" mass="29867">MPYVNESAPSDKRKESESPYLSSLFSSSLLSDQLAIVWISSKYTLQPTTRTVHRTCSVDRTMSDKMSYQETMQKAQLVELEMDSRMETSRASSTFRPPSKASQRVRTCVNSRPALIGIILQSIFPMVSLAIAISNIRRCAAQPTLPIWLICYSLVHIVVAALRIVAHYRNNLAMRIASGVAGLVAVGLVIMGIVLVSWKWNSVTFDEIIFDQFCDPWLWRISIIHAFIGTLVLSCVPLCCLGCLAADHFCTDWENTKLTRFARGTPV</sequence>
<accession>A0A2A6B2K7</accession>
<protein>
    <submittedName>
        <fullName evidence="1">Uncharacterized protein</fullName>
    </submittedName>
</protein>